<proteinExistence type="predicted"/>
<sequence length="123" mass="14004">MQQLSRSDQDDRSYSSRYPTDKIPATNATAHKGKAKEHFSDPASPQLVNLSRVATGLRWTQIDLMMRDAVQPGLDQVNCYSIRFVNTNLLDMCKDKICVCSDTSAAKIIDFPIIDYITKQRYR</sequence>
<organism evidence="2 3">
    <name type="scientific">Golovinomyces cichoracearum</name>
    <dbReference type="NCBI Taxonomy" id="62708"/>
    <lineage>
        <taxon>Eukaryota</taxon>
        <taxon>Fungi</taxon>
        <taxon>Dikarya</taxon>
        <taxon>Ascomycota</taxon>
        <taxon>Pezizomycotina</taxon>
        <taxon>Leotiomycetes</taxon>
        <taxon>Erysiphales</taxon>
        <taxon>Erysiphaceae</taxon>
        <taxon>Golovinomyces</taxon>
    </lineage>
</organism>
<dbReference type="AlphaFoldDB" id="A0A420IY85"/>
<evidence type="ECO:0000256" key="1">
    <source>
        <dbReference type="SAM" id="MobiDB-lite"/>
    </source>
</evidence>
<protein>
    <submittedName>
        <fullName evidence="2">Uncharacterized protein</fullName>
    </submittedName>
</protein>
<accession>A0A420IY85</accession>
<evidence type="ECO:0000313" key="3">
    <source>
        <dbReference type="Proteomes" id="UP000285326"/>
    </source>
</evidence>
<dbReference type="Proteomes" id="UP000285326">
    <property type="component" value="Unassembled WGS sequence"/>
</dbReference>
<dbReference type="EMBL" id="MCBS01020205">
    <property type="protein sequence ID" value="RKF79478.1"/>
    <property type="molecule type" value="Genomic_DNA"/>
</dbReference>
<reference evidence="2 3" key="1">
    <citation type="journal article" date="2018" name="BMC Genomics">
        <title>Comparative genome analyses reveal sequence features reflecting distinct modes of host-adaptation between dicot and monocot powdery mildew.</title>
        <authorList>
            <person name="Wu Y."/>
            <person name="Ma X."/>
            <person name="Pan Z."/>
            <person name="Kale S.D."/>
            <person name="Song Y."/>
            <person name="King H."/>
            <person name="Zhang Q."/>
            <person name="Presley C."/>
            <person name="Deng X."/>
            <person name="Wei C.I."/>
            <person name="Xiao S."/>
        </authorList>
    </citation>
    <scope>NUCLEOTIDE SEQUENCE [LARGE SCALE GENOMIC DNA]</scope>
    <source>
        <strain evidence="2">UMSG1</strain>
    </source>
</reference>
<evidence type="ECO:0000313" key="2">
    <source>
        <dbReference type="EMBL" id="RKF79478.1"/>
    </source>
</evidence>
<gene>
    <name evidence="2" type="ORF">GcM1_202041</name>
</gene>
<name>A0A420IY85_9PEZI</name>
<comment type="caution">
    <text evidence="2">The sequence shown here is derived from an EMBL/GenBank/DDBJ whole genome shotgun (WGS) entry which is preliminary data.</text>
</comment>
<feature type="region of interest" description="Disordered" evidence="1">
    <location>
        <begin position="1"/>
        <end position="42"/>
    </location>
</feature>